<keyword evidence="3" id="KW-1185">Reference proteome</keyword>
<proteinExistence type="predicted"/>
<evidence type="ECO:0000256" key="1">
    <source>
        <dbReference type="SAM" id="MobiDB-lite"/>
    </source>
</evidence>
<feature type="region of interest" description="Disordered" evidence="1">
    <location>
        <begin position="1"/>
        <end position="31"/>
    </location>
</feature>
<dbReference type="EMBL" id="CP061800">
    <property type="protein sequence ID" value="QTA88827.1"/>
    <property type="molecule type" value="Genomic_DNA"/>
</dbReference>
<reference evidence="2" key="1">
    <citation type="journal article" date="2021" name="Microb. Physiol.">
        <title>Proteogenomic Insights into the Physiology of Marine, Sulfate-Reducing, Filamentous Desulfonema limicola and Desulfonema magnum.</title>
        <authorList>
            <person name="Schnaars V."/>
            <person name="Wohlbrand L."/>
            <person name="Scheve S."/>
            <person name="Hinrichs C."/>
            <person name="Reinhardt R."/>
            <person name="Rabus R."/>
        </authorList>
    </citation>
    <scope>NUCLEOTIDE SEQUENCE</scope>
    <source>
        <strain evidence="2">4be13</strain>
    </source>
</reference>
<name>A0A975GPG3_9BACT</name>
<accession>A0A975GPG3</accession>
<protein>
    <submittedName>
        <fullName evidence="2">Uncharacterized protein</fullName>
    </submittedName>
</protein>
<evidence type="ECO:0000313" key="2">
    <source>
        <dbReference type="EMBL" id="QTA88827.1"/>
    </source>
</evidence>
<dbReference type="KEGG" id="dmm:dnm_048740"/>
<organism evidence="2 3">
    <name type="scientific">Desulfonema magnum</name>
    <dbReference type="NCBI Taxonomy" id="45655"/>
    <lineage>
        <taxon>Bacteria</taxon>
        <taxon>Pseudomonadati</taxon>
        <taxon>Thermodesulfobacteriota</taxon>
        <taxon>Desulfobacteria</taxon>
        <taxon>Desulfobacterales</taxon>
        <taxon>Desulfococcaceae</taxon>
        <taxon>Desulfonema</taxon>
    </lineage>
</organism>
<gene>
    <name evidence="2" type="ORF">dnm_048740</name>
</gene>
<sequence length="165" mass="18674">MKQTESSKAFNELKPGKPVKASQPETASRTQGHAIRVPCVRLFLFSGKGGIFMTQEPEWRSEEKIGTLLKENSEFRAKPEYPERYFANQAGKVGSAEKQKQRAESLQTSITEALTQIRVCVQDIETITGEEITHKEKNAALWLVTKRLMRLSRFLEMADAGEIPF</sequence>
<dbReference type="Proteomes" id="UP000663722">
    <property type="component" value="Chromosome"/>
</dbReference>
<evidence type="ECO:0000313" key="3">
    <source>
        <dbReference type="Proteomes" id="UP000663722"/>
    </source>
</evidence>
<dbReference type="AlphaFoldDB" id="A0A975GPG3"/>